<gene>
    <name evidence="1" type="ORF">O3303_21865</name>
</gene>
<evidence type="ECO:0000313" key="2">
    <source>
        <dbReference type="Proteomes" id="UP001211005"/>
    </source>
</evidence>
<dbReference type="Proteomes" id="UP001211005">
    <property type="component" value="Plasmid unnamed3"/>
</dbReference>
<dbReference type="RefSeq" id="WP_269562397.1">
    <property type="nucleotide sequence ID" value="NZ_CP114770.1"/>
</dbReference>
<keyword evidence="2" id="KW-1185">Reference proteome</keyword>
<organism evidence="1 2">
    <name type="scientific">Hymenobacter canadensis</name>
    <dbReference type="NCBI Taxonomy" id="2999067"/>
    <lineage>
        <taxon>Bacteria</taxon>
        <taxon>Pseudomonadati</taxon>
        <taxon>Bacteroidota</taxon>
        <taxon>Cytophagia</taxon>
        <taxon>Cytophagales</taxon>
        <taxon>Hymenobacteraceae</taxon>
        <taxon>Hymenobacter</taxon>
    </lineage>
</organism>
<keyword evidence="1" id="KW-0614">Plasmid</keyword>
<sequence>MDTVAVTTPAGTFRQSVHLMPDYGPRVDSTQFNWVRHVYRSRRIGITKIVYTNNQTWELIQFAINR</sequence>
<proteinExistence type="predicted"/>
<reference evidence="1 2" key="1">
    <citation type="submission" date="2022-12" db="EMBL/GenBank/DDBJ databases">
        <title>Hymenobacter canadensis sp. nov. isolated from lake water of the Cambridge Bay, Canada.</title>
        <authorList>
            <person name="Kim W.H."/>
            <person name="Lee Y.M."/>
        </authorList>
    </citation>
    <scope>NUCLEOTIDE SEQUENCE [LARGE SCALE GENOMIC DNA]</scope>
    <source>
        <strain evidence="1 2">PAMC 29467</strain>
        <plasmid evidence="1 2">unnamed3</plasmid>
    </source>
</reference>
<dbReference type="EMBL" id="CP114770">
    <property type="protein sequence ID" value="WBA44379.1"/>
    <property type="molecule type" value="Genomic_DNA"/>
</dbReference>
<name>A0ABY7LXS9_9BACT</name>
<accession>A0ABY7LXS9</accession>
<geneLocation type="plasmid" evidence="1 2">
    <name>unnamed3</name>
</geneLocation>
<evidence type="ECO:0000313" key="1">
    <source>
        <dbReference type="EMBL" id="WBA44379.1"/>
    </source>
</evidence>
<protein>
    <submittedName>
        <fullName evidence="1">Uncharacterized protein</fullName>
    </submittedName>
</protein>